<sequence length="42" mass="4569">MSSIKATTERLTQAWCDRRRARRLRRAQVAAEAALASAAGPA</sequence>
<reference evidence="1 2" key="1">
    <citation type="submission" date="2014-11" db="EMBL/GenBank/DDBJ databases">
        <title>Symbiosis island explosion on the genome of extra-slow-growing strains of soybean bradyrhizobia with massive insertion sequences.</title>
        <authorList>
            <person name="Iida T."/>
            <person name="Minamisawa K."/>
        </authorList>
    </citation>
    <scope>NUCLEOTIDE SEQUENCE [LARGE SCALE GENOMIC DNA]</scope>
    <source>
        <strain evidence="1 2">NK6</strain>
    </source>
</reference>
<gene>
    <name evidence="1" type="ORF">NK6_337</name>
</gene>
<dbReference type="AlphaFoldDB" id="A0A0E3VS96"/>
<evidence type="ECO:0000313" key="1">
    <source>
        <dbReference type="EMBL" id="BAR53525.1"/>
    </source>
</evidence>
<dbReference type="Proteomes" id="UP000063308">
    <property type="component" value="Chromosome"/>
</dbReference>
<evidence type="ECO:0000313" key="2">
    <source>
        <dbReference type="Proteomes" id="UP000063308"/>
    </source>
</evidence>
<proteinExistence type="predicted"/>
<dbReference type="EMBL" id="AP014685">
    <property type="protein sequence ID" value="BAR53525.1"/>
    <property type="molecule type" value="Genomic_DNA"/>
</dbReference>
<name>A0A0E3VS96_9BRAD</name>
<accession>A0A0E3VS96</accession>
<protein>
    <submittedName>
        <fullName evidence="1">Uncharacterized protein</fullName>
    </submittedName>
</protein>
<organism evidence="1 2">
    <name type="scientific">Bradyrhizobium diazoefficiens</name>
    <dbReference type="NCBI Taxonomy" id="1355477"/>
    <lineage>
        <taxon>Bacteria</taxon>
        <taxon>Pseudomonadati</taxon>
        <taxon>Pseudomonadota</taxon>
        <taxon>Alphaproteobacteria</taxon>
        <taxon>Hyphomicrobiales</taxon>
        <taxon>Nitrobacteraceae</taxon>
        <taxon>Bradyrhizobium</taxon>
    </lineage>
</organism>